<dbReference type="SMART" id="SM00065">
    <property type="entry name" value="GAF"/>
    <property type="match status" value="1"/>
</dbReference>
<dbReference type="PROSITE" id="PS51832">
    <property type="entry name" value="HD_GYP"/>
    <property type="match status" value="1"/>
</dbReference>
<sequence length="629" mass="71842">MKISERLIQLNNLIRDQFPENEEYLFLFRKLEEGIKDLERQVEIQSLAGAELNRVQEQSTVLEIILDTARELTYADGGTVYMIQVEYYDDPFNPGEIKSKALSFEVLQNETLNIFERSSSTNKISLPPVPLDKAGKPNHSNVSAYCANTGWIVNIPDVYDAEGFDFSGTKKYDQTTGYRSQSMLVIPLRDHENQINGVLQLINRKDQTGKVIPFTDQDQAIVQSLSYQAAVSLTTQKLLKEQVELFNAFVQVLAEGLGEKSPYTFAHINRVALLTVSMGKAVDEWAEGMYEDIHFDADQHAELELAGWMHDIGKLTTPEYIVSKSVKLQTLFDRFELVVERFNSKAKDIEIEALQKKILGMENDKGERYFIEVEKEKNEALQELATDVHLLCQSNLGGEFLSKELEEKILKTASITRKEYFQLNTKMVLGERKILGVEASRNGQVGPLISEEEKALLLIQRGTLSPEERLIINAHSDRSWRWLMKLPFPRKMMKLPLYAGAHHETLSGTGYPNQLKAPQLPIQSRIIAIVDVFEALTAKDRPYKEPMPLSKSLQILGFMVKDNLLDAEIIRIFLKSGLYLDYAQQFLNEDQIDEVDIDQWIETYYPKDFKDSLPAYNRIAEAKPLQENP</sequence>
<dbReference type="Gene3D" id="1.10.3210.10">
    <property type="entry name" value="Hypothetical protein af1432"/>
    <property type="match status" value="2"/>
</dbReference>
<dbReference type="SUPFAM" id="SSF109604">
    <property type="entry name" value="HD-domain/PDEase-like"/>
    <property type="match status" value="2"/>
</dbReference>
<keyword evidence="3" id="KW-0378">Hydrolase</keyword>
<dbReference type="PANTHER" id="PTHR43155">
    <property type="entry name" value="CYCLIC DI-GMP PHOSPHODIESTERASE PA4108-RELATED"/>
    <property type="match status" value="1"/>
</dbReference>
<proteinExistence type="predicted"/>
<dbReference type="GO" id="GO:0016787">
    <property type="term" value="F:hydrolase activity"/>
    <property type="evidence" value="ECO:0007669"/>
    <property type="project" value="UniProtKB-KW"/>
</dbReference>
<organism evidence="3 4">
    <name type="scientific">SAR324 cluster bacterium</name>
    <dbReference type="NCBI Taxonomy" id="2024889"/>
    <lineage>
        <taxon>Bacteria</taxon>
        <taxon>Deltaproteobacteria</taxon>
        <taxon>SAR324 cluster</taxon>
    </lineage>
</organism>
<dbReference type="AlphaFoldDB" id="A0A2A4SV15"/>
<dbReference type="Pfam" id="PF13487">
    <property type="entry name" value="HD_5"/>
    <property type="match status" value="1"/>
</dbReference>
<evidence type="ECO:0000256" key="1">
    <source>
        <dbReference type="SAM" id="Coils"/>
    </source>
</evidence>
<dbReference type="EMBL" id="NVSR01000115">
    <property type="protein sequence ID" value="PCI25246.1"/>
    <property type="molecule type" value="Genomic_DNA"/>
</dbReference>
<dbReference type="InterPro" id="IPR003018">
    <property type="entry name" value="GAF"/>
</dbReference>
<accession>A0A2A4SV15</accession>
<evidence type="ECO:0000259" key="2">
    <source>
        <dbReference type="PROSITE" id="PS51832"/>
    </source>
</evidence>
<dbReference type="CDD" id="cd00077">
    <property type="entry name" value="HDc"/>
    <property type="match status" value="1"/>
</dbReference>
<dbReference type="SMART" id="SM00471">
    <property type="entry name" value="HDc"/>
    <property type="match status" value="1"/>
</dbReference>
<feature type="domain" description="HD-GYP" evidence="2">
    <location>
        <begin position="383"/>
        <end position="588"/>
    </location>
</feature>
<name>A0A2A4SV15_9DELT</name>
<dbReference type="InterPro" id="IPR003607">
    <property type="entry name" value="HD/PDEase_dom"/>
</dbReference>
<reference evidence="4" key="1">
    <citation type="submission" date="2017-08" db="EMBL/GenBank/DDBJ databases">
        <title>A dynamic microbial community with high functional redundancy inhabits the cold, oxic subseafloor aquifer.</title>
        <authorList>
            <person name="Tully B.J."/>
            <person name="Wheat C.G."/>
            <person name="Glazer B.T."/>
            <person name="Huber J.A."/>
        </authorList>
    </citation>
    <scope>NUCLEOTIDE SEQUENCE [LARGE SCALE GENOMIC DNA]</scope>
</reference>
<dbReference type="InterPro" id="IPR037522">
    <property type="entry name" value="HD_GYP_dom"/>
</dbReference>
<protein>
    <submittedName>
        <fullName evidence="3">Metal-dependent phosphohydrolase</fullName>
    </submittedName>
</protein>
<dbReference type="InterPro" id="IPR029016">
    <property type="entry name" value="GAF-like_dom_sf"/>
</dbReference>
<dbReference type="SUPFAM" id="SSF55781">
    <property type="entry name" value="GAF domain-like"/>
    <property type="match status" value="1"/>
</dbReference>
<evidence type="ECO:0000313" key="3">
    <source>
        <dbReference type="EMBL" id="PCI25246.1"/>
    </source>
</evidence>
<gene>
    <name evidence="3" type="ORF">COB67_10910</name>
</gene>
<keyword evidence="1" id="KW-0175">Coiled coil</keyword>
<dbReference type="Pfam" id="PF01590">
    <property type="entry name" value="GAF"/>
    <property type="match status" value="1"/>
</dbReference>
<feature type="coiled-coil region" evidence="1">
    <location>
        <begin position="21"/>
        <end position="48"/>
    </location>
</feature>
<evidence type="ECO:0000313" key="4">
    <source>
        <dbReference type="Proteomes" id="UP000218113"/>
    </source>
</evidence>
<comment type="caution">
    <text evidence="3">The sequence shown here is derived from an EMBL/GenBank/DDBJ whole genome shotgun (WGS) entry which is preliminary data.</text>
</comment>
<dbReference type="Gene3D" id="3.30.450.40">
    <property type="match status" value="1"/>
</dbReference>
<dbReference type="Proteomes" id="UP000218113">
    <property type="component" value="Unassembled WGS sequence"/>
</dbReference>
<dbReference type="PANTHER" id="PTHR43155:SF2">
    <property type="entry name" value="CYCLIC DI-GMP PHOSPHODIESTERASE PA4108"/>
    <property type="match status" value="1"/>
</dbReference>